<feature type="region of interest" description="Disordered" evidence="13">
    <location>
        <begin position="1"/>
        <end position="27"/>
    </location>
</feature>
<evidence type="ECO:0000256" key="3">
    <source>
        <dbReference type="ARBA" id="ARBA00022846"/>
    </source>
</evidence>
<evidence type="ECO:0000256" key="5">
    <source>
        <dbReference type="ARBA" id="ARBA00023069"/>
    </source>
</evidence>
<dbReference type="InterPro" id="IPR039505">
    <property type="entry name" value="DRC1/2_N"/>
</dbReference>
<feature type="domain" description="Dynein regulatory complex protein 1/2 N-terminal" evidence="14">
    <location>
        <begin position="30"/>
        <end position="107"/>
    </location>
</feature>
<dbReference type="GO" id="GO:0060285">
    <property type="term" value="P:cilium-dependent cell motility"/>
    <property type="evidence" value="ECO:0007669"/>
    <property type="project" value="TreeGrafter"/>
</dbReference>
<evidence type="ECO:0000256" key="7">
    <source>
        <dbReference type="ARBA" id="ARBA00023273"/>
    </source>
</evidence>
<evidence type="ECO:0000313" key="16">
    <source>
        <dbReference type="Proteomes" id="UP000694523"/>
    </source>
</evidence>
<sequence>MSKTGSAMPRERRSTKAVKSEDDRPLYLQHKAQAEAELTRKKEEILTHFLRDKLQDDERNTALNLQKLSDGWRSILRQSKSTEIKEDIDVLHQTFERQLDGQDSIIKVQAKTP</sequence>
<keyword evidence="16" id="KW-1185">Reference proteome</keyword>
<evidence type="ECO:0000256" key="12">
    <source>
        <dbReference type="ARBA" id="ARBA00045865"/>
    </source>
</evidence>
<comment type="similarity">
    <text evidence="9">Belongs to the DRC2 family.</text>
</comment>
<keyword evidence="5" id="KW-0969">Cilium</keyword>
<reference evidence="15" key="2">
    <citation type="submission" date="2025-09" db="UniProtKB">
        <authorList>
            <consortium name="Ensembl"/>
        </authorList>
    </citation>
    <scope>IDENTIFICATION</scope>
</reference>
<name>A0A8C6S8T4_9GOBI</name>
<evidence type="ECO:0000256" key="4">
    <source>
        <dbReference type="ARBA" id="ARBA00023054"/>
    </source>
</evidence>
<dbReference type="InterPro" id="IPR039750">
    <property type="entry name" value="DRC1/DRC2"/>
</dbReference>
<organism evidence="15 16">
    <name type="scientific">Neogobius melanostomus</name>
    <name type="common">round goby</name>
    <dbReference type="NCBI Taxonomy" id="47308"/>
    <lineage>
        <taxon>Eukaryota</taxon>
        <taxon>Metazoa</taxon>
        <taxon>Chordata</taxon>
        <taxon>Craniata</taxon>
        <taxon>Vertebrata</taxon>
        <taxon>Euteleostomi</taxon>
        <taxon>Actinopterygii</taxon>
        <taxon>Neopterygii</taxon>
        <taxon>Teleostei</taxon>
        <taxon>Neoteleostei</taxon>
        <taxon>Acanthomorphata</taxon>
        <taxon>Gobiaria</taxon>
        <taxon>Gobiiformes</taxon>
        <taxon>Gobioidei</taxon>
        <taxon>Gobiidae</taxon>
        <taxon>Benthophilinae</taxon>
        <taxon>Neogobiini</taxon>
        <taxon>Neogobius</taxon>
    </lineage>
</organism>
<dbReference type="GO" id="GO:0003352">
    <property type="term" value="P:regulation of cilium movement"/>
    <property type="evidence" value="ECO:0007669"/>
    <property type="project" value="TreeGrafter"/>
</dbReference>
<keyword evidence="3" id="KW-0282">Flagellum</keyword>
<feature type="compositionally biased region" description="Basic and acidic residues" evidence="13">
    <location>
        <begin position="9"/>
        <end position="25"/>
    </location>
</feature>
<keyword evidence="2" id="KW-0963">Cytoplasm</keyword>
<protein>
    <recommendedName>
        <fullName evidence="10">Dynein regulatory complex subunit 2</fullName>
    </recommendedName>
    <alternativeName>
        <fullName evidence="11">Coiled-coil domain-containing protein 65</fullName>
    </alternativeName>
</protein>
<dbReference type="PANTHER" id="PTHR21625">
    <property type="entry name" value="NYD-SP28 PROTEIN"/>
    <property type="match status" value="1"/>
</dbReference>
<evidence type="ECO:0000313" key="15">
    <source>
        <dbReference type="Ensembl" id="ENSNMLP00000001650.1"/>
    </source>
</evidence>
<evidence type="ECO:0000256" key="11">
    <source>
        <dbReference type="ARBA" id="ARBA00041517"/>
    </source>
</evidence>
<dbReference type="AlphaFoldDB" id="A0A8C6S8T4"/>
<dbReference type="PANTHER" id="PTHR21625:SF0">
    <property type="entry name" value="DYNEIN REGULATORY COMPLEX SUBUNIT 2"/>
    <property type="match status" value="1"/>
</dbReference>
<keyword evidence="7" id="KW-0966">Cell projection</keyword>
<evidence type="ECO:0000256" key="2">
    <source>
        <dbReference type="ARBA" id="ARBA00022490"/>
    </source>
</evidence>
<dbReference type="GO" id="GO:0005858">
    <property type="term" value="C:axonemal dynein complex"/>
    <property type="evidence" value="ECO:0007669"/>
    <property type="project" value="InterPro"/>
</dbReference>
<dbReference type="Pfam" id="PF14772">
    <property type="entry name" value="NYD-SP28"/>
    <property type="match status" value="1"/>
</dbReference>
<dbReference type="Proteomes" id="UP000694523">
    <property type="component" value="Unplaced"/>
</dbReference>
<evidence type="ECO:0000256" key="13">
    <source>
        <dbReference type="SAM" id="MobiDB-lite"/>
    </source>
</evidence>
<accession>A0A8C6S8T4</accession>
<evidence type="ECO:0000256" key="10">
    <source>
        <dbReference type="ARBA" id="ARBA00040899"/>
    </source>
</evidence>
<evidence type="ECO:0000256" key="1">
    <source>
        <dbReference type="ARBA" id="ARBA00004611"/>
    </source>
</evidence>
<comment type="function">
    <text evidence="12">Component of the nexin-dynein regulatory complex (N-DRC), a key regulator of ciliary/flagellar motility which maintains the alignment and integrity of the distal axoneme and regulates microtubule sliding in motile axonemes. Plays a critical role in the assembly of N-DRC and also stabilizes the assembly of multiple inner dynein arms and radial spokes. Coassembles with DRC1 to form a central scaffold needed for assembly of the N-DRC and its attachment to the outer doublet microtubules.</text>
</comment>
<keyword evidence="6" id="KW-0206">Cytoskeleton</keyword>
<dbReference type="GO" id="GO:0070286">
    <property type="term" value="P:axonemal dynein complex assembly"/>
    <property type="evidence" value="ECO:0007669"/>
    <property type="project" value="InterPro"/>
</dbReference>
<comment type="subcellular location">
    <subcellularLocation>
        <location evidence="1">Cytoplasm</location>
        <location evidence="1">Cytoskeleton</location>
        <location evidence="1">Flagellum axoneme</location>
    </subcellularLocation>
    <subcellularLocation>
        <location evidence="8">Cytoplasm</location>
        <location evidence="8">Cytoskeleton</location>
        <location evidence="8">Flagellum basal body</location>
    </subcellularLocation>
</comment>
<dbReference type="Ensembl" id="ENSNMLT00000001912.1">
    <property type="protein sequence ID" value="ENSNMLP00000001650.1"/>
    <property type="gene ID" value="ENSNMLG00000001260.1"/>
</dbReference>
<reference evidence="15" key="1">
    <citation type="submission" date="2025-08" db="UniProtKB">
        <authorList>
            <consortium name="Ensembl"/>
        </authorList>
    </citation>
    <scope>IDENTIFICATION</scope>
</reference>
<evidence type="ECO:0000256" key="9">
    <source>
        <dbReference type="ARBA" id="ARBA00038424"/>
    </source>
</evidence>
<evidence type="ECO:0000259" key="14">
    <source>
        <dbReference type="Pfam" id="PF14772"/>
    </source>
</evidence>
<keyword evidence="4" id="KW-0175">Coiled coil</keyword>
<proteinExistence type="inferred from homology"/>
<evidence type="ECO:0000256" key="6">
    <source>
        <dbReference type="ARBA" id="ARBA00023212"/>
    </source>
</evidence>
<evidence type="ECO:0000256" key="8">
    <source>
        <dbReference type="ARBA" id="ARBA00037841"/>
    </source>
</evidence>